<name>A0A2V1GV35_9GAMM</name>
<organism evidence="2 3">
    <name type="scientific">Pelagibaculum spongiae</name>
    <dbReference type="NCBI Taxonomy" id="2080658"/>
    <lineage>
        <taxon>Bacteria</taxon>
        <taxon>Pseudomonadati</taxon>
        <taxon>Pseudomonadota</taxon>
        <taxon>Gammaproteobacteria</taxon>
        <taxon>Oceanospirillales</taxon>
        <taxon>Pelagibaculum</taxon>
    </lineage>
</organism>
<feature type="chain" id="PRO_5016069979" evidence="1">
    <location>
        <begin position="35"/>
        <end position="241"/>
    </location>
</feature>
<sequence length="241" mass="27100">MKNIIILLKLSQKYIAALFAALLFMSSFTSTLSAATSGFDLENIPLPKRTFITVVTDGIELNKVGMSAWKANFPKSVEQTLQFYRDQWQEPAVQNAPGFVESNLGEWQVISRLDGDYLITVQVKGKGKKRSEGMLAISDLPTLKGVPRLGKHFPKPSKTQVHNDIESTDGDVFSRTLIMESAHPLKTVARFYDSYYQQKGWQRQGLINEGAVYRNKNKIVNLAMIRERGKTRIVVIETTDG</sequence>
<comment type="caution">
    <text evidence="2">The sequence shown here is derived from an EMBL/GenBank/DDBJ whole genome shotgun (WGS) entry which is preliminary data.</text>
</comment>
<keyword evidence="1" id="KW-0732">Signal</keyword>
<feature type="signal peptide" evidence="1">
    <location>
        <begin position="1"/>
        <end position="34"/>
    </location>
</feature>
<keyword evidence="3" id="KW-1185">Reference proteome</keyword>
<proteinExistence type="predicted"/>
<evidence type="ECO:0000256" key="1">
    <source>
        <dbReference type="SAM" id="SignalP"/>
    </source>
</evidence>
<accession>A0A2V1GV35</accession>
<protein>
    <submittedName>
        <fullName evidence="2">Uncharacterized protein</fullName>
    </submittedName>
</protein>
<evidence type="ECO:0000313" key="2">
    <source>
        <dbReference type="EMBL" id="PVZ68201.1"/>
    </source>
</evidence>
<dbReference type="OrthoDB" id="6258586at2"/>
<dbReference type="Proteomes" id="UP000244906">
    <property type="component" value="Unassembled WGS sequence"/>
</dbReference>
<dbReference type="RefSeq" id="WP_116687529.1">
    <property type="nucleotide sequence ID" value="NZ_CAWNYD010000005.1"/>
</dbReference>
<dbReference type="EMBL" id="QDDL01000005">
    <property type="protein sequence ID" value="PVZ68201.1"/>
    <property type="molecule type" value="Genomic_DNA"/>
</dbReference>
<gene>
    <name evidence="2" type="ORF">DC094_12950</name>
</gene>
<dbReference type="AlphaFoldDB" id="A0A2V1GV35"/>
<evidence type="ECO:0000313" key="3">
    <source>
        <dbReference type="Proteomes" id="UP000244906"/>
    </source>
</evidence>
<reference evidence="2 3" key="1">
    <citation type="submission" date="2018-04" db="EMBL/GenBank/DDBJ databases">
        <title>Thalassorhabdus spongiae gen. nov., sp. nov., isolated from a marine sponge in South-West Iceland.</title>
        <authorList>
            <person name="Knobloch S."/>
            <person name="Daussin A."/>
            <person name="Johannsson R."/>
            <person name="Marteinsson V.T."/>
        </authorList>
    </citation>
    <scope>NUCLEOTIDE SEQUENCE [LARGE SCALE GENOMIC DNA]</scope>
    <source>
        <strain evidence="2 3">Hp12</strain>
    </source>
</reference>